<sequence>MAFSASAVVESHGDEYNHEVTNLNLQITEARSNLMQSEAHTIFLYHPIVRETP</sequence>
<keyword evidence="2" id="KW-1185">Reference proteome</keyword>
<dbReference type="AlphaFoldDB" id="A0A1V6Q7R8"/>
<reference evidence="2" key="1">
    <citation type="journal article" date="2017" name="Nat. Microbiol.">
        <title>Global analysis of biosynthetic gene clusters reveals vast potential of secondary metabolite production in Penicillium species.</title>
        <authorList>
            <person name="Nielsen J.C."/>
            <person name="Grijseels S."/>
            <person name="Prigent S."/>
            <person name="Ji B."/>
            <person name="Dainat J."/>
            <person name="Nielsen K.F."/>
            <person name="Frisvad J.C."/>
            <person name="Workman M."/>
            <person name="Nielsen J."/>
        </authorList>
    </citation>
    <scope>NUCLEOTIDE SEQUENCE [LARGE SCALE GENOMIC DNA]</scope>
    <source>
        <strain evidence="2">IBT 31811</strain>
    </source>
</reference>
<dbReference type="Proteomes" id="UP000191672">
    <property type="component" value="Unassembled WGS sequence"/>
</dbReference>
<comment type="caution">
    <text evidence="1">The sequence shown here is derived from an EMBL/GenBank/DDBJ whole genome shotgun (WGS) entry which is preliminary data.</text>
</comment>
<evidence type="ECO:0000313" key="1">
    <source>
        <dbReference type="EMBL" id="OQD85238.1"/>
    </source>
</evidence>
<evidence type="ECO:0000313" key="2">
    <source>
        <dbReference type="Proteomes" id="UP000191672"/>
    </source>
</evidence>
<name>A0A1V6Q7R8_9EURO</name>
<proteinExistence type="predicted"/>
<gene>
    <name evidence="1" type="ORF">PENANT_c010G08345</name>
</gene>
<protein>
    <submittedName>
        <fullName evidence="1">Uncharacterized protein</fullName>
    </submittedName>
</protein>
<accession>A0A1V6Q7R8</accession>
<dbReference type="EMBL" id="MDYN01000010">
    <property type="protein sequence ID" value="OQD85238.1"/>
    <property type="molecule type" value="Genomic_DNA"/>
</dbReference>
<organism evidence="1 2">
    <name type="scientific">Penicillium antarcticum</name>
    <dbReference type="NCBI Taxonomy" id="416450"/>
    <lineage>
        <taxon>Eukaryota</taxon>
        <taxon>Fungi</taxon>
        <taxon>Dikarya</taxon>
        <taxon>Ascomycota</taxon>
        <taxon>Pezizomycotina</taxon>
        <taxon>Eurotiomycetes</taxon>
        <taxon>Eurotiomycetidae</taxon>
        <taxon>Eurotiales</taxon>
        <taxon>Aspergillaceae</taxon>
        <taxon>Penicillium</taxon>
    </lineage>
</organism>